<dbReference type="InterPro" id="IPR050109">
    <property type="entry name" value="HTH-type_TetR-like_transc_reg"/>
</dbReference>
<evidence type="ECO:0000313" key="4">
    <source>
        <dbReference type="EMBL" id="MDY0882953.1"/>
    </source>
</evidence>
<dbReference type="PRINTS" id="PR00455">
    <property type="entry name" value="HTHTETR"/>
</dbReference>
<dbReference type="InterPro" id="IPR023772">
    <property type="entry name" value="DNA-bd_HTH_TetR-type_CS"/>
</dbReference>
<keyword evidence="1 2" id="KW-0238">DNA-binding</keyword>
<proteinExistence type="predicted"/>
<dbReference type="PANTHER" id="PTHR30055">
    <property type="entry name" value="HTH-TYPE TRANSCRIPTIONAL REGULATOR RUTR"/>
    <property type="match status" value="1"/>
</dbReference>
<sequence length="213" mass="23587">MAGLRERQKATRHRDILEAAGTLFRRTGYADTSIEAIAERADVAPGTVYNYFQSKGDLLLALVALDGEEVRSAGTEMIAEPHDDAFTAVQNLLEYYVDHSLVHLTKELWRNAIATAVTQPESPFGLGYAELDRKLANQVGDLVACLQEQGLIDREIDARVAGNVLFEICNSLFFVFVTQEAMPMEQLKQHMAEQIVLVFAGLQGKNTGSTRQK</sequence>
<evidence type="ECO:0000256" key="2">
    <source>
        <dbReference type="PROSITE-ProRule" id="PRU00335"/>
    </source>
</evidence>
<dbReference type="InterPro" id="IPR009057">
    <property type="entry name" value="Homeodomain-like_sf"/>
</dbReference>
<accession>A0ABU5E9S7</accession>
<dbReference type="Pfam" id="PF00440">
    <property type="entry name" value="TetR_N"/>
    <property type="match status" value="1"/>
</dbReference>
<feature type="DNA-binding region" description="H-T-H motif" evidence="2">
    <location>
        <begin position="33"/>
        <end position="52"/>
    </location>
</feature>
<feature type="domain" description="HTH tetR-type" evidence="3">
    <location>
        <begin position="10"/>
        <end position="70"/>
    </location>
</feature>
<comment type="caution">
    <text evidence="4">The sequence shown here is derived from an EMBL/GenBank/DDBJ whole genome shotgun (WGS) entry which is preliminary data.</text>
</comment>
<organism evidence="4 5">
    <name type="scientific">Dongia soli</name>
    <dbReference type="NCBI Taxonomy" id="600628"/>
    <lineage>
        <taxon>Bacteria</taxon>
        <taxon>Pseudomonadati</taxon>
        <taxon>Pseudomonadota</taxon>
        <taxon>Alphaproteobacteria</taxon>
        <taxon>Rhodospirillales</taxon>
        <taxon>Dongiaceae</taxon>
        <taxon>Dongia</taxon>
    </lineage>
</organism>
<dbReference type="SUPFAM" id="SSF46689">
    <property type="entry name" value="Homeodomain-like"/>
    <property type="match status" value="1"/>
</dbReference>
<name>A0ABU5E9S7_9PROT</name>
<evidence type="ECO:0000259" key="3">
    <source>
        <dbReference type="PROSITE" id="PS50977"/>
    </source>
</evidence>
<dbReference type="Proteomes" id="UP001279642">
    <property type="component" value="Unassembled WGS sequence"/>
</dbReference>
<protein>
    <submittedName>
        <fullName evidence="4">TetR/AcrR family transcriptional regulator</fullName>
    </submittedName>
</protein>
<keyword evidence="5" id="KW-1185">Reference proteome</keyword>
<dbReference type="PANTHER" id="PTHR30055:SF229">
    <property type="entry name" value="HTH-TYPE TRANSCRIPTIONAL REPRESSOR RV1474C"/>
    <property type="match status" value="1"/>
</dbReference>
<dbReference type="PROSITE" id="PS01081">
    <property type="entry name" value="HTH_TETR_1"/>
    <property type="match status" value="1"/>
</dbReference>
<dbReference type="Gene3D" id="1.10.357.10">
    <property type="entry name" value="Tetracycline Repressor, domain 2"/>
    <property type="match status" value="1"/>
</dbReference>
<dbReference type="InterPro" id="IPR001647">
    <property type="entry name" value="HTH_TetR"/>
</dbReference>
<gene>
    <name evidence="4" type="ORF">SMD27_08865</name>
</gene>
<dbReference type="PROSITE" id="PS50977">
    <property type="entry name" value="HTH_TETR_2"/>
    <property type="match status" value="1"/>
</dbReference>
<reference evidence="4 5" key="1">
    <citation type="journal article" date="2016" name="Antonie Van Leeuwenhoek">
        <title>Dongia soli sp. nov., isolated from soil from Dokdo, Korea.</title>
        <authorList>
            <person name="Kim D.U."/>
            <person name="Lee H."/>
            <person name="Kim H."/>
            <person name="Kim S.G."/>
            <person name="Ka J.O."/>
        </authorList>
    </citation>
    <scope>NUCLEOTIDE SEQUENCE [LARGE SCALE GENOMIC DNA]</scope>
    <source>
        <strain evidence="4 5">D78</strain>
    </source>
</reference>
<evidence type="ECO:0000313" key="5">
    <source>
        <dbReference type="Proteomes" id="UP001279642"/>
    </source>
</evidence>
<dbReference type="RefSeq" id="WP_320508009.1">
    <property type="nucleotide sequence ID" value="NZ_JAXCLW010000002.1"/>
</dbReference>
<dbReference type="EMBL" id="JAXCLW010000002">
    <property type="protein sequence ID" value="MDY0882953.1"/>
    <property type="molecule type" value="Genomic_DNA"/>
</dbReference>
<evidence type="ECO:0000256" key="1">
    <source>
        <dbReference type="ARBA" id="ARBA00023125"/>
    </source>
</evidence>